<organism evidence="1">
    <name type="scientific">marine sediment metagenome</name>
    <dbReference type="NCBI Taxonomy" id="412755"/>
    <lineage>
        <taxon>unclassified sequences</taxon>
        <taxon>metagenomes</taxon>
        <taxon>ecological metagenomes</taxon>
    </lineage>
</organism>
<reference evidence="1" key="1">
    <citation type="journal article" date="2014" name="Front. Microbiol.">
        <title>High frequency of phylogenetically diverse reductive dehalogenase-homologous genes in deep subseafloor sedimentary metagenomes.</title>
        <authorList>
            <person name="Kawai M."/>
            <person name="Futagami T."/>
            <person name="Toyoda A."/>
            <person name="Takaki Y."/>
            <person name="Nishi S."/>
            <person name="Hori S."/>
            <person name="Arai W."/>
            <person name="Tsubouchi T."/>
            <person name="Morono Y."/>
            <person name="Uchiyama I."/>
            <person name="Ito T."/>
            <person name="Fujiyama A."/>
            <person name="Inagaki F."/>
            <person name="Takami H."/>
        </authorList>
    </citation>
    <scope>NUCLEOTIDE SEQUENCE</scope>
    <source>
        <strain evidence="1">Expedition CK06-06</strain>
    </source>
</reference>
<feature type="non-terminal residue" evidence="1">
    <location>
        <position position="1"/>
    </location>
</feature>
<comment type="caution">
    <text evidence="1">The sequence shown here is derived from an EMBL/GenBank/DDBJ whole genome shotgun (WGS) entry which is preliminary data.</text>
</comment>
<name>X1K2V6_9ZZZZ</name>
<dbReference type="EMBL" id="BARU01039752">
    <property type="protein sequence ID" value="GAH84614.1"/>
    <property type="molecule type" value="Genomic_DNA"/>
</dbReference>
<accession>X1K2V6</accession>
<protein>
    <submittedName>
        <fullName evidence="1">Uncharacterized protein</fullName>
    </submittedName>
</protein>
<sequence length="128" mass="14076">KLEYALSTLEWPEGVAMPQKIEQIPFAYNLAPLEGVLLTEITPFSGYIKQVTPHFPEGCDGICDVRVGHGPKQFCPKEGYLALNDATPTYPFNEWVSGGNEEIWVEMKNGDSANSHHITVTVILEGAA</sequence>
<proteinExistence type="predicted"/>
<dbReference type="AlphaFoldDB" id="X1K2V6"/>
<evidence type="ECO:0000313" key="1">
    <source>
        <dbReference type="EMBL" id="GAH84614.1"/>
    </source>
</evidence>
<gene>
    <name evidence="1" type="ORF">S03H2_61582</name>
</gene>